<sequence length="927" mass="100945">MLSPASQSGSTPVVSIKDVTHRYGSVVALDGISLDIPSGLMVGVIGPDGVGKSTLMAIVAGSKKLQQGNVTVLGGDIADARHRGEVCPRIAYMPQGLGKNLYLELSVHENVDFMARLFGLSASERPVRIKELLDATGLAPFPERPAGKLSGGMKQKVGLCGALVHEPDLLILDEPTTGVDPLSRRQFWTLIDDIRKGRPSMSVVISTAYMDEAQKWDWIVAMDAGRVLATGTPAELMKRTNTKDLEQCFIALLPEEKRAGHKEVTIPLRVESKSEIVIEAKDLTRRFGSFTAVDHVSLSIERGEIFGFLGSNGCGKSTTMKMLTGLLPPTEGTATLFGGQSVEAGSIEVRNHIGYMTQAFSLYGELTVRQNLVLDARLYHIPPDKAKTRIEELVDKFGLRAHLDSLAEDLPLGMRQRLSLAVAVLHEPELLILDEPTSGVDPVARDSFWELLIDLSRKQGVTIFVTTHFMNEAMRCDRISLMNAGKVLACDAPQKLIRERGTDTLEDAFIGYMEDAIGDAAAKGESKDSAPIGASSAKQPATQPTPSVHRAGWFSLGRMLAYTNNETMQIRRDPVRLAFAFIGSALLMLVFGFGITSDVEHIRYATFDLDQSPESRLYLEQFAGAQRYFSLTPPIRTADEALERLQSNDISLVVEVPPDFGRDFRRGSKPDVSASVDGADPYRGETIAQYAQGVHDTLLRDPASGLSSGPDKYTATLQTRFMYNPTFESIYTIVPSVPSLLLVLIPAVLMAVSVVREKELGSIINFYVTPTGRLEYLVGKQLPYIAIGMMNFFILAAMALIVFGVPIKGSFLTLTMCTLLYLIVTTGIGMVISTFTSSQVAAVFVTAILTILPTTQFSGLLQPVSTLVGRARLIGSIWPTTYYMHASVGAYTKGLGPNFLMQDVVFLACCIPILLTVSVVSMRKQEK</sequence>
<dbReference type="PANTHER" id="PTHR43038">
    <property type="entry name" value="ATP-BINDING CASSETTE, SUB-FAMILY H, MEMBER 1"/>
    <property type="match status" value="1"/>
</dbReference>
<feature type="domain" description="ABC transmembrane type-2" evidence="10">
    <location>
        <begin position="688"/>
        <end position="925"/>
    </location>
</feature>
<feature type="transmembrane region" description="Helical" evidence="8">
    <location>
        <begin position="841"/>
        <end position="861"/>
    </location>
</feature>
<organism evidence="11 12">
    <name type="scientific">Candidatus Brocadia sinica JPN1</name>
    <dbReference type="NCBI Taxonomy" id="1197129"/>
    <lineage>
        <taxon>Bacteria</taxon>
        <taxon>Pseudomonadati</taxon>
        <taxon>Planctomycetota</taxon>
        <taxon>Candidatus Brocadiia</taxon>
        <taxon>Candidatus Brocadiales</taxon>
        <taxon>Candidatus Brocadiaceae</taxon>
        <taxon>Candidatus Brocadia</taxon>
    </lineage>
</organism>
<dbReference type="Pfam" id="PF12698">
    <property type="entry name" value="ABC2_membrane_3"/>
    <property type="match status" value="1"/>
</dbReference>
<feature type="transmembrane region" description="Helical" evidence="8">
    <location>
        <begin position="577"/>
        <end position="595"/>
    </location>
</feature>
<keyword evidence="5 8" id="KW-1133">Transmembrane helix</keyword>
<evidence type="ECO:0000259" key="10">
    <source>
        <dbReference type="PROSITE" id="PS51012"/>
    </source>
</evidence>
<dbReference type="PROSITE" id="PS50893">
    <property type="entry name" value="ABC_TRANSPORTER_2"/>
    <property type="match status" value="2"/>
</dbReference>
<dbReference type="InterPro" id="IPR013525">
    <property type="entry name" value="ABC2_TM"/>
</dbReference>
<evidence type="ECO:0000256" key="1">
    <source>
        <dbReference type="ARBA" id="ARBA00004141"/>
    </source>
</evidence>
<dbReference type="PROSITE" id="PS51012">
    <property type="entry name" value="ABC_TM2"/>
    <property type="match status" value="1"/>
</dbReference>
<dbReference type="InterPro" id="IPR017871">
    <property type="entry name" value="ABC_transporter-like_CS"/>
</dbReference>
<feature type="region of interest" description="Disordered" evidence="7">
    <location>
        <begin position="524"/>
        <end position="547"/>
    </location>
</feature>
<feature type="transmembrane region" description="Helical" evidence="8">
    <location>
        <begin position="811"/>
        <end position="835"/>
    </location>
</feature>
<reference evidence="12" key="1">
    <citation type="journal article" date="2015" name="Genome Announc.">
        <title>Draft Genome Sequence of an Anaerobic Ammonium-Oxidizing Bacterium, "Candidatus Brocadia sinica".</title>
        <authorList>
            <person name="Oshiki M."/>
            <person name="Shinyako-Hata K."/>
            <person name="Satoh H."/>
            <person name="Okabe S."/>
        </authorList>
    </citation>
    <scope>NUCLEOTIDE SEQUENCE [LARGE SCALE GENOMIC DNA]</scope>
    <source>
        <strain evidence="12">JPN1</strain>
    </source>
</reference>
<feature type="transmembrane region" description="Helical" evidence="8">
    <location>
        <begin position="873"/>
        <end position="892"/>
    </location>
</feature>
<dbReference type="SMART" id="SM00382">
    <property type="entry name" value="AAA"/>
    <property type="match status" value="2"/>
</dbReference>
<keyword evidence="6 8" id="KW-0472">Membrane</keyword>
<dbReference type="PANTHER" id="PTHR43038:SF4">
    <property type="entry name" value="RIBOSOME-ASSOCIATED ATPASE"/>
    <property type="match status" value="1"/>
</dbReference>
<feature type="transmembrane region" description="Helical" evidence="8">
    <location>
        <begin position="904"/>
        <end position="922"/>
    </location>
</feature>
<dbReference type="Proteomes" id="UP000032309">
    <property type="component" value="Unassembled WGS sequence"/>
</dbReference>
<feature type="domain" description="ABC transporter" evidence="9">
    <location>
        <begin position="14"/>
        <end position="249"/>
    </location>
</feature>
<evidence type="ECO:0000256" key="5">
    <source>
        <dbReference type="ARBA" id="ARBA00022989"/>
    </source>
</evidence>
<dbReference type="RefSeq" id="WP_052563088.1">
    <property type="nucleotide sequence ID" value="NZ_BAFN01000001.1"/>
</dbReference>
<dbReference type="SUPFAM" id="SSF52540">
    <property type="entry name" value="P-loop containing nucleoside triphosphate hydrolases"/>
    <property type="match status" value="2"/>
</dbReference>
<comment type="caution">
    <text evidence="11">The sequence shown here is derived from an EMBL/GenBank/DDBJ whole genome shotgun (WGS) entry which is preliminary data.</text>
</comment>
<keyword evidence="2 8" id="KW-0812">Transmembrane</keyword>
<feature type="transmembrane region" description="Helical" evidence="8">
    <location>
        <begin position="730"/>
        <end position="752"/>
    </location>
</feature>
<dbReference type="InterPro" id="IPR047651">
    <property type="entry name" value="ABC2_perm_RbbA"/>
</dbReference>
<dbReference type="InterPro" id="IPR003593">
    <property type="entry name" value="AAA+_ATPase"/>
</dbReference>
<evidence type="ECO:0000256" key="4">
    <source>
        <dbReference type="ARBA" id="ARBA00022840"/>
    </source>
</evidence>
<evidence type="ECO:0000256" key="2">
    <source>
        <dbReference type="ARBA" id="ARBA00022692"/>
    </source>
</evidence>
<dbReference type="EMBL" id="BAFN01000001">
    <property type="protein sequence ID" value="GAN33020.1"/>
    <property type="molecule type" value="Genomic_DNA"/>
</dbReference>
<gene>
    <name evidence="11" type="ORF">BROSI_A1537</name>
</gene>
<feature type="transmembrane region" description="Helical" evidence="8">
    <location>
        <begin position="782"/>
        <end position="804"/>
    </location>
</feature>
<dbReference type="CDD" id="cd03230">
    <property type="entry name" value="ABC_DR_subfamily_A"/>
    <property type="match status" value="1"/>
</dbReference>
<dbReference type="PROSITE" id="PS00211">
    <property type="entry name" value="ABC_TRANSPORTER_1"/>
    <property type="match status" value="1"/>
</dbReference>
<accession>A0ABQ0JW94</accession>
<dbReference type="InterPro" id="IPR047817">
    <property type="entry name" value="ABC2_TM_bact-type"/>
</dbReference>
<evidence type="ECO:0000313" key="11">
    <source>
        <dbReference type="EMBL" id="GAN33020.1"/>
    </source>
</evidence>
<dbReference type="Gene3D" id="3.40.1710.10">
    <property type="entry name" value="abc type-2 transporter like domain"/>
    <property type="match status" value="1"/>
</dbReference>
<evidence type="ECO:0000256" key="6">
    <source>
        <dbReference type="ARBA" id="ARBA00023136"/>
    </source>
</evidence>
<name>A0ABQ0JW94_9BACT</name>
<feature type="domain" description="ABC transporter" evidence="9">
    <location>
        <begin position="278"/>
        <end position="509"/>
    </location>
</feature>
<dbReference type="Gene3D" id="3.40.50.300">
    <property type="entry name" value="P-loop containing nucleotide triphosphate hydrolases"/>
    <property type="match status" value="2"/>
</dbReference>
<evidence type="ECO:0000256" key="8">
    <source>
        <dbReference type="SAM" id="Phobius"/>
    </source>
</evidence>
<keyword evidence="12" id="KW-1185">Reference proteome</keyword>
<protein>
    <submittedName>
        <fullName evidence="11">ABC-type multidrug transport system ATPase component</fullName>
    </submittedName>
</protein>
<evidence type="ECO:0000313" key="12">
    <source>
        <dbReference type="Proteomes" id="UP000032309"/>
    </source>
</evidence>
<dbReference type="Pfam" id="PF00005">
    <property type="entry name" value="ABC_tran"/>
    <property type="match status" value="2"/>
</dbReference>
<evidence type="ECO:0000256" key="3">
    <source>
        <dbReference type="ARBA" id="ARBA00022741"/>
    </source>
</evidence>
<evidence type="ECO:0000256" key="7">
    <source>
        <dbReference type="SAM" id="MobiDB-lite"/>
    </source>
</evidence>
<evidence type="ECO:0000259" key="9">
    <source>
        <dbReference type="PROSITE" id="PS50893"/>
    </source>
</evidence>
<feature type="compositionally biased region" description="Polar residues" evidence="7">
    <location>
        <begin position="536"/>
        <end position="546"/>
    </location>
</feature>
<keyword evidence="4" id="KW-0067">ATP-binding</keyword>
<comment type="subcellular location">
    <subcellularLocation>
        <location evidence="1">Membrane</location>
        <topology evidence="1">Multi-pass membrane protein</topology>
    </subcellularLocation>
</comment>
<dbReference type="InterPro" id="IPR003439">
    <property type="entry name" value="ABC_transporter-like_ATP-bd"/>
</dbReference>
<dbReference type="NCBIfam" id="NF033858">
    <property type="entry name" value="ABC2_perm_RbbA"/>
    <property type="match status" value="1"/>
</dbReference>
<keyword evidence="3" id="KW-0547">Nucleotide-binding</keyword>
<dbReference type="InterPro" id="IPR027417">
    <property type="entry name" value="P-loop_NTPase"/>
</dbReference>
<proteinExistence type="predicted"/>